<dbReference type="PANTHER" id="PTHR47150:SF4">
    <property type="entry name" value="HARBINGER TRANSPOSASE-DERIVED PROTEIN-RELATED"/>
    <property type="match status" value="1"/>
</dbReference>
<dbReference type="AlphaFoldDB" id="A0A9R1WKV6"/>
<reference evidence="1 2" key="1">
    <citation type="journal article" date="2017" name="Nat. Commun.">
        <title>Genome assembly with in vitro proximity ligation data and whole-genome triplication in lettuce.</title>
        <authorList>
            <person name="Reyes-Chin-Wo S."/>
            <person name="Wang Z."/>
            <person name="Yang X."/>
            <person name="Kozik A."/>
            <person name="Arikit S."/>
            <person name="Song C."/>
            <person name="Xia L."/>
            <person name="Froenicke L."/>
            <person name="Lavelle D.O."/>
            <person name="Truco M.J."/>
            <person name="Xia R."/>
            <person name="Zhu S."/>
            <person name="Xu C."/>
            <person name="Xu H."/>
            <person name="Xu X."/>
            <person name="Cox K."/>
            <person name="Korf I."/>
            <person name="Meyers B.C."/>
            <person name="Michelmore R.W."/>
        </authorList>
    </citation>
    <scope>NUCLEOTIDE SEQUENCE [LARGE SCALE GENOMIC DNA]</scope>
    <source>
        <strain evidence="2">cv. Salinas</strain>
        <tissue evidence="1">Seedlings</tissue>
    </source>
</reference>
<dbReference type="EMBL" id="NBSK02000001">
    <property type="protein sequence ID" value="KAJ0228652.1"/>
    <property type="molecule type" value="Genomic_DNA"/>
</dbReference>
<gene>
    <name evidence="1" type="ORF">LSAT_V11C100033810</name>
</gene>
<accession>A0A9R1WKV6</accession>
<dbReference type="Proteomes" id="UP000235145">
    <property type="component" value="Unassembled WGS sequence"/>
</dbReference>
<protein>
    <submittedName>
        <fullName evidence="1">Uncharacterized protein</fullName>
    </submittedName>
</protein>
<dbReference type="PANTHER" id="PTHR47150">
    <property type="entry name" value="OS12G0169200 PROTEIN"/>
    <property type="match status" value="1"/>
</dbReference>
<proteinExistence type="predicted"/>
<evidence type="ECO:0000313" key="1">
    <source>
        <dbReference type="EMBL" id="KAJ0228652.1"/>
    </source>
</evidence>
<evidence type="ECO:0000313" key="2">
    <source>
        <dbReference type="Proteomes" id="UP000235145"/>
    </source>
</evidence>
<sequence length="107" mass="12619">MRKELHLHIRVNGRGQKGFSLIQKCYYTIRQLAFIMGPDSSNEDLRMLERTTRECVYNFARVVIILYRGRYLRNPTICDTYQLYTIHENTHGFSGILGNLYSMHWGG</sequence>
<comment type="caution">
    <text evidence="1">The sequence shown here is derived from an EMBL/GenBank/DDBJ whole genome shotgun (WGS) entry which is preliminary data.</text>
</comment>
<name>A0A9R1WKV6_LACSA</name>
<keyword evidence="2" id="KW-1185">Reference proteome</keyword>
<organism evidence="1 2">
    <name type="scientific">Lactuca sativa</name>
    <name type="common">Garden lettuce</name>
    <dbReference type="NCBI Taxonomy" id="4236"/>
    <lineage>
        <taxon>Eukaryota</taxon>
        <taxon>Viridiplantae</taxon>
        <taxon>Streptophyta</taxon>
        <taxon>Embryophyta</taxon>
        <taxon>Tracheophyta</taxon>
        <taxon>Spermatophyta</taxon>
        <taxon>Magnoliopsida</taxon>
        <taxon>eudicotyledons</taxon>
        <taxon>Gunneridae</taxon>
        <taxon>Pentapetalae</taxon>
        <taxon>asterids</taxon>
        <taxon>campanulids</taxon>
        <taxon>Asterales</taxon>
        <taxon>Asteraceae</taxon>
        <taxon>Cichorioideae</taxon>
        <taxon>Cichorieae</taxon>
        <taxon>Lactucinae</taxon>
        <taxon>Lactuca</taxon>
    </lineage>
</organism>